<accession>A0AAV1CKP7</accession>
<dbReference type="PANTHER" id="PTHR23155">
    <property type="entry name" value="DISEASE RESISTANCE PROTEIN RP"/>
    <property type="match status" value="1"/>
</dbReference>
<evidence type="ECO:0000256" key="9">
    <source>
        <dbReference type="ARBA" id="ARBA00022821"/>
    </source>
</evidence>
<dbReference type="GO" id="GO:0009626">
    <property type="term" value="P:plant-type hypersensitive response"/>
    <property type="evidence" value="ECO:0007669"/>
    <property type="project" value="UniProtKB-KW"/>
</dbReference>
<dbReference type="InterPro" id="IPR058922">
    <property type="entry name" value="WHD_DRP"/>
</dbReference>
<comment type="function">
    <text evidence="1">Confers resistance to late blight (Phytophthora infestans) races carrying the avirulence gene Avr1. Resistance proteins guard the plant against pathogens that contain an appropriate avirulence protein via an indirect interaction with this avirulence protein. That triggers a defense system including the hypersensitive response, which restricts the pathogen growth.</text>
</comment>
<evidence type="ECO:0000259" key="13">
    <source>
        <dbReference type="Pfam" id="PF23559"/>
    </source>
</evidence>
<protein>
    <submittedName>
        <fullName evidence="15">OLC1v1031986C1</fullName>
    </submittedName>
</protein>
<comment type="subcellular location">
    <subcellularLocation>
        <location evidence="2">Cytoplasm</location>
    </subcellularLocation>
</comment>
<dbReference type="GO" id="GO:0005737">
    <property type="term" value="C:cytoplasm"/>
    <property type="evidence" value="ECO:0007669"/>
    <property type="project" value="UniProtKB-SubCell"/>
</dbReference>
<dbReference type="InterPro" id="IPR027417">
    <property type="entry name" value="P-loop_NTPase"/>
</dbReference>
<dbReference type="Gene3D" id="1.10.8.430">
    <property type="entry name" value="Helical domain of apoptotic protease-activating factors"/>
    <property type="match status" value="1"/>
</dbReference>
<evidence type="ECO:0000256" key="6">
    <source>
        <dbReference type="ARBA" id="ARBA00022667"/>
    </source>
</evidence>
<dbReference type="InterPro" id="IPR036388">
    <property type="entry name" value="WH-like_DNA-bd_sf"/>
</dbReference>
<dbReference type="GO" id="GO:0051607">
    <property type="term" value="P:defense response to virus"/>
    <property type="evidence" value="ECO:0007669"/>
    <property type="project" value="UniProtKB-ARBA"/>
</dbReference>
<dbReference type="Pfam" id="PF00931">
    <property type="entry name" value="NB-ARC"/>
    <property type="match status" value="2"/>
</dbReference>
<keyword evidence="10" id="KW-0067">ATP-binding</keyword>
<dbReference type="FunFam" id="3.40.50.300:FF:001091">
    <property type="entry name" value="Probable disease resistance protein At1g61300"/>
    <property type="match status" value="1"/>
</dbReference>
<dbReference type="SUPFAM" id="SSF52540">
    <property type="entry name" value="P-loop containing nucleoside triphosphate hydrolases"/>
    <property type="match status" value="2"/>
</dbReference>
<evidence type="ECO:0000256" key="7">
    <source>
        <dbReference type="ARBA" id="ARBA00022737"/>
    </source>
</evidence>
<feature type="compositionally biased region" description="Basic and acidic residues" evidence="11">
    <location>
        <begin position="340"/>
        <end position="356"/>
    </location>
</feature>
<evidence type="ECO:0000256" key="8">
    <source>
        <dbReference type="ARBA" id="ARBA00022741"/>
    </source>
</evidence>
<keyword evidence="4" id="KW-0963">Cytoplasm</keyword>
<reference evidence="15" key="1">
    <citation type="submission" date="2023-03" db="EMBL/GenBank/DDBJ databases">
        <authorList>
            <person name="Julca I."/>
        </authorList>
    </citation>
    <scope>NUCLEOTIDE SEQUENCE</scope>
</reference>
<dbReference type="InterPro" id="IPR042197">
    <property type="entry name" value="Apaf_helical"/>
</dbReference>
<dbReference type="InterPro" id="IPR032675">
    <property type="entry name" value="LRR_dom_sf"/>
</dbReference>
<keyword evidence="6" id="KW-0381">Hypersensitive response</keyword>
<dbReference type="Proteomes" id="UP001161247">
    <property type="component" value="Chromosome 2"/>
</dbReference>
<organism evidence="15 16">
    <name type="scientific">Oldenlandia corymbosa var. corymbosa</name>
    <dbReference type="NCBI Taxonomy" id="529605"/>
    <lineage>
        <taxon>Eukaryota</taxon>
        <taxon>Viridiplantae</taxon>
        <taxon>Streptophyta</taxon>
        <taxon>Embryophyta</taxon>
        <taxon>Tracheophyta</taxon>
        <taxon>Spermatophyta</taxon>
        <taxon>Magnoliopsida</taxon>
        <taxon>eudicotyledons</taxon>
        <taxon>Gunneridae</taxon>
        <taxon>Pentapetalae</taxon>
        <taxon>asterids</taxon>
        <taxon>lamiids</taxon>
        <taxon>Gentianales</taxon>
        <taxon>Rubiaceae</taxon>
        <taxon>Rubioideae</taxon>
        <taxon>Spermacoceae</taxon>
        <taxon>Hedyotis-Oldenlandia complex</taxon>
        <taxon>Oldenlandia</taxon>
    </lineage>
</organism>
<evidence type="ECO:0000256" key="2">
    <source>
        <dbReference type="ARBA" id="ARBA00004496"/>
    </source>
</evidence>
<evidence type="ECO:0000256" key="10">
    <source>
        <dbReference type="ARBA" id="ARBA00022840"/>
    </source>
</evidence>
<dbReference type="EMBL" id="OX459119">
    <property type="protein sequence ID" value="CAI9095941.1"/>
    <property type="molecule type" value="Genomic_DNA"/>
</dbReference>
<evidence type="ECO:0000256" key="3">
    <source>
        <dbReference type="ARBA" id="ARBA00008894"/>
    </source>
</evidence>
<feature type="domain" description="Disease resistance protein winged helix" evidence="13">
    <location>
        <begin position="859"/>
        <end position="926"/>
    </location>
</feature>
<evidence type="ECO:0000259" key="14">
    <source>
        <dbReference type="Pfam" id="PF23598"/>
    </source>
</evidence>
<keyword evidence="5" id="KW-0433">Leucine-rich repeat</keyword>
<feature type="domain" description="Disease resistance R13L4/SHOC-2-like LRR" evidence="14">
    <location>
        <begin position="1008"/>
        <end position="1288"/>
    </location>
</feature>
<evidence type="ECO:0000313" key="16">
    <source>
        <dbReference type="Proteomes" id="UP001161247"/>
    </source>
</evidence>
<dbReference type="InterPro" id="IPR002182">
    <property type="entry name" value="NB-ARC"/>
</dbReference>
<evidence type="ECO:0000313" key="15">
    <source>
        <dbReference type="EMBL" id="CAI9095941.1"/>
    </source>
</evidence>
<evidence type="ECO:0000259" key="12">
    <source>
        <dbReference type="Pfam" id="PF00931"/>
    </source>
</evidence>
<evidence type="ECO:0000256" key="4">
    <source>
        <dbReference type="ARBA" id="ARBA00022490"/>
    </source>
</evidence>
<dbReference type="SUPFAM" id="SSF52058">
    <property type="entry name" value="L domain-like"/>
    <property type="match status" value="1"/>
</dbReference>
<dbReference type="GO" id="GO:0043531">
    <property type="term" value="F:ADP binding"/>
    <property type="evidence" value="ECO:0007669"/>
    <property type="project" value="InterPro"/>
</dbReference>
<proteinExistence type="inferred from homology"/>
<dbReference type="InterPro" id="IPR055414">
    <property type="entry name" value="LRR_R13L4/SHOC2-like"/>
</dbReference>
<dbReference type="GO" id="GO:0005524">
    <property type="term" value="F:ATP binding"/>
    <property type="evidence" value="ECO:0007669"/>
    <property type="project" value="UniProtKB-KW"/>
</dbReference>
<dbReference type="Gene3D" id="3.80.10.10">
    <property type="entry name" value="Ribonuclease Inhibitor"/>
    <property type="match status" value="1"/>
</dbReference>
<feature type="region of interest" description="Disordered" evidence="11">
    <location>
        <begin position="340"/>
        <end position="364"/>
    </location>
</feature>
<keyword evidence="7" id="KW-0677">Repeat</keyword>
<dbReference type="InterPro" id="IPR044974">
    <property type="entry name" value="Disease_R_plants"/>
</dbReference>
<gene>
    <name evidence="15" type="ORF">OLC1_LOCUS6808</name>
</gene>
<dbReference type="PANTHER" id="PTHR23155:SF1152">
    <property type="entry name" value="AAA+ ATPASE DOMAIN-CONTAINING PROTEIN"/>
    <property type="match status" value="1"/>
</dbReference>
<dbReference type="Gene3D" id="1.10.10.10">
    <property type="entry name" value="Winged helix-like DNA-binding domain superfamily/Winged helix DNA-binding domain"/>
    <property type="match status" value="1"/>
</dbReference>
<keyword evidence="9" id="KW-0611">Plant defense</keyword>
<feature type="domain" description="NB-ARC" evidence="12">
    <location>
        <begin position="381"/>
        <end position="514"/>
    </location>
</feature>
<evidence type="ECO:0000256" key="1">
    <source>
        <dbReference type="ARBA" id="ARBA00002074"/>
    </source>
</evidence>
<name>A0AAV1CKP7_OLDCO</name>
<dbReference type="Pfam" id="PF23559">
    <property type="entry name" value="WHD_DRP"/>
    <property type="match status" value="1"/>
</dbReference>
<evidence type="ECO:0000256" key="5">
    <source>
        <dbReference type="ARBA" id="ARBA00022614"/>
    </source>
</evidence>
<evidence type="ECO:0000256" key="11">
    <source>
        <dbReference type="SAM" id="MobiDB-lite"/>
    </source>
</evidence>
<dbReference type="PRINTS" id="PR00364">
    <property type="entry name" value="DISEASERSIST"/>
</dbReference>
<dbReference type="Pfam" id="PF23598">
    <property type="entry name" value="LRR_14"/>
    <property type="match status" value="1"/>
</dbReference>
<keyword evidence="8" id="KW-0547">Nucleotide-binding</keyword>
<feature type="domain" description="NB-ARC" evidence="12">
    <location>
        <begin position="612"/>
        <end position="772"/>
    </location>
</feature>
<dbReference type="Gene3D" id="3.40.50.300">
    <property type="entry name" value="P-loop containing nucleotide triphosphate hydrolases"/>
    <property type="match status" value="2"/>
</dbReference>
<dbReference type="FunFam" id="1.10.10.10:FF:000322">
    <property type="entry name" value="Probable disease resistance protein At1g63360"/>
    <property type="match status" value="1"/>
</dbReference>
<sequence>MDIRGLSLDVRNVLKQASLVRNENNGRAHKFDLAILFGRIWFLKAEIFVHRIGTPFNTSTSVEDFIRFLNEGSRFLLKSFGGQSEEKSEIQTLKLVERIPGMVKFHFPGNRARDLLYGFLVQLKLFKADLLLSGELELQSDKEVSHLKKKIGILKEGLILLIKSDVNQPNKEEYTEDEKQILADIEGLAAGVTFLCDSCPADSMELQLSNLQGKLQLLKLKLKDLYFQNPGSNFPKTPGLGPVNSLLQKLEQLPIHKHESVACSAYQIEAIHRDLEFIVGNQIRTDTARLVEVAYQVHHVIDSMLSGSDRESQQMLWLFHLSEQIVALKMLQHPIDHQAKTTNDVEPRRDSCEPHGLRPSLIPKMNPQSTEEFMVGFDHDKAVILERLMRGGSELEIVSITGEPGIGKTTLACDVFRNPSIMRHFHVRIWCGLSLRRSNRDLLHHMLSQISKEDMNGDGDEDLSQLLSKPLKGKRYLIVLDDVLSTEAWSDLWNSFPDHSCGSRILMTSRFSNVLPNPYFLCGLSDHERGKLTKTDTFSRGECPKELSETGRQIDKTHLAMSESCERKEVERNSQIHYAPQQLLDHSHDVEELRQSVQLLPQRTNHFMVGFESEKSDILDRLTRGTSRLEVVCITGMPGIGKTTMAEYVFFSPLVRDHFHHLVWCHVSQNYRMRELVLHMSKQVCHWDDTLEWDEMDIACLWRNLRRKRYLIILDDVWSAEAWKNLQSAFPDDLCGSRILMTSRLYNVVPNPYTLGGLSDDESWELLKAKIFGHGWCPEDLLETGLQIAKICKGLPLAVVAVADLLAKSDKYAWEEIAKTESPRILNDLVTQNMGIFDSSYQHLPDHLKECFLYFGVCPKDEEISVGKLISLWIGEGFVHDVQSKSLEDVAEEYLMNLMERSLVIATKKSSNGKVKRCRVHGQVLDYCLLKAKAAKFMQPISGTPSYDSHGGFNYEHRHSSDFANSDQYRLPIHGDPEQFFVSKPRGPSTRSILFFPTTEMYAGCPSDVSFIFNNFKLLYVLDLEFINVGNSLEHGIDSLVHLCYLAIGGDSDSVPSSLSKLQNLGTLVVRGLMNKFFLPGSVWGMPRLRNIHIINHCIFTLQDGQNGDESSELKSLMSLSMPSFPCVEETNSIIKRFPNLRKLKCIFLEPRAGSAAVSSFPGLQNLNQLECLKISYSGRALHNVGWNLPISLKKLTLSNFRLPWTNISEIGELPNLEVLKLVFRAFQGPRWEMAEEKYFPKLVYLKLDSLDIVHWEADIAYYPFPCLEQLILQNCKQLKELPSCFEEISTLQRIEVRRCGISAKDSVRRIVETQADYGNELITNLRS</sequence>
<comment type="similarity">
    <text evidence="3">Belongs to the disease resistance NB-LRR family.</text>
</comment>
<keyword evidence="16" id="KW-1185">Reference proteome</keyword>